<feature type="transmembrane region" description="Helical" evidence="1">
    <location>
        <begin position="100"/>
        <end position="122"/>
    </location>
</feature>
<protein>
    <recommendedName>
        <fullName evidence="4">Bax inhibitor-1/YccA family protein</fullName>
    </recommendedName>
</protein>
<dbReference type="InterPro" id="IPR010539">
    <property type="entry name" value="BaxI_1-like"/>
</dbReference>
<accession>A0A0M8MJJ1</accession>
<proteinExistence type="predicted"/>
<evidence type="ECO:0008006" key="4">
    <source>
        <dbReference type="Google" id="ProtNLM"/>
    </source>
</evidence>
<evidence type="ECO:0000313" key="3">
    <source>
        <dbReference type="Proteomes" id="UP000037755"/>
    </source>
</evidence>
<comment type="caution">
    <text evidence="2">The sequence shown here is derived from an EMBL/GenBank/DDBJ whole genome shotgun (WGS) entry which is preliminary data.</text>
</comment>
<name>A0A0M8MJJ1_9FLAO</name>
<keyword evidence="1" id="KW-0812">Transmembrane</keyword>
<evidence type="ECO:0000256" key="1">
    <source>
        <dbReference type="SAM" id="Phobius"/>
    </source>
</evidence>
<dbReference type="Pfam" id="PF12811">
    <property type="entry name" value="BaxI_1"/>
    <property type="match status" value="1"/>
</dbReference>
<gene>
    <name evidence="2" type="ORF">AM493_13090</name>
</gene>
<dbReference type="PIRSF" id="PIRSF009160">
    <property type="entry name" value="UCP009160"/>
    <property type="match status" value="1"/>
</dbReference>
<dbReference type="PANTHER" id="PTHR41282:SF1">
    <property type="entry name" value="CONSERVED TRANSMEMBRANE PROTEIN-RELATED"/>
    <property type="match status" value="1"/>
</dbReference>
<keyword evidence="1" id="KW-1133">Transmembrane helix</keyword>
<reference evidence="2 3" key="1">
    <citation type="submission" date="2015-08" db="EMBL/GenBank/DDBJ databases">
        <title>Whole genome sequence of Flavobacterium akiainvivens IK-1T, from decaying Wikstroemia oahuensis, an endemic Hawaiian shrub.</title>
        <authorList>
            <person name="Wan X."/>
            <person name="Hou S."/>
            <person name="Saito J."/>
            <person name="Donachie S."/>
        </authorList>
    </citation>
    <scope>NUCLEOTIDE SEQUENCE [LARGE SCALE GENOMIC DNA]</scope>
    <source>
        <strain evidence="2 3">IK-1</strain>
    </source>
</reference>
<dbReference type="EMBL" id="LIYD01000005">
    <property type="protein sequence ID" value="KOS06858.1"/>
    <property type="molecule type" value="Genomic_DNA"/>
</dbReference>
<evidence type="ECO:0000313" key="2">
    <source>
        <dbReference type="EMBL" id="KOS06858.1"/>
    </source>
</evidence>
<dbReference type="AlphaFoldDB" id="A0A0M8MJJ1"/>
<dbReference type="PATRIC" id="fig|1202724.3.peg.2713"/>
<dbReference type="OrthoDB" id="116480at2"/>
<organism evidence="2 3">
    <name type="scientific">Flavobacterium akiainvivens</name>
    <dbReference type="NCBI Taxonomy" id="1202724"/>
    <lineage>
        <taxon>Bacteria</taxon>
        <taxon>Pseudomonadati</taxon>
        <taxon>Bacteroidota</taxon>
        <taxon>Flavobacteriia</taxon>
        <taxon>Flavobacteriales</taxon>
        <taxon>Flavobacteriaceae</taxon>
        <taxon>Flavobacterium</taxon>
    </lineage>
</organism>
<dbReference type="RefSeq" id="WP_054408480.1">
    <property type="nucleotide sequence ID" value="NZ_FOYA01000015.1"/>
</dbReference>
<feature type="transmembrane region" description="Helical" evidence="1">
    <location>
        <begin position="73"/>
        <end position="93"/>
    </location>
</feature>
<sequence>MQQQSNNPFFKNKEFNSAPQTTYYNADGSPANVIDYNDTMTVNGAMAKTAILFGLLLAGALVPFYLIAQGMNFYTPAIVSFVIALIIGLSVGFAPKQSRYLAPAYALFEGVVIGSISILFEVYVQPGIVLQAVGGTFVTFIVCLLLYRFRVVNVTERFKSVVIAATMALFIYYLVSMVVSWAFGITLFHHGNSLISIGFSIFVIVLAALNLFLDFDMIEEGAERRLPKYMEWFSAMGLMMTMIWLYLEFLKLLAKLNRD</sequence>
<feature type="transmembrane region" description="Helical" evidence="1">
    <location>
        <begin position="229"/>
        <end position="247"/>
    </location>
</feature>
<keyword evidence="1" id="KW-0472">Membrane</keyword>
<feature type="transmembrane region" description="Helical" evidence="1">
    <location>
        <begin position="161"/>
        <end position="188"/>
    </location>
</feature>
<dbReference type="Proteomes" id="UP000037755">
    <property type="component" value="Unassembled WGS sequence"/>
</dbReference>
<keyword evidence="3" id="KW-1185">Reference proteome</keyword>
<feature type="transmembrane region" description="Helical" evidence="1">
    <location>
        <begin position="50"/>
        <end position="67"/>
    </location>
</feature>
<feature type="transmembrane region" description="Helical" evidence="1">
    <location>
        <begin position="194"/>
        <end position="213"/>
    </location>
</feature>
<feature type="transmembrane region" description="Helical" evidence="1">
    <location>
        <begin position="128"/>
        <end position="149"/>
    </location>
</feature>
<dbReference type="PANTHER" id="PTHR41282">
    <property type="entry name" value="CONSERVED TRANSMEMBRANE PROTEIN-RELATED"/>
    <property type="match status" value="1"/>
</dbReference>